<organism evidence="2">
    <name type="scientific">marine sediment metagenome</name>
    <dbReference type="NCBI Taxonomy" id="412755"/>
    <lineage>
        <taxon>unclassified sequences</taxon>
        <taxon>metagenomes</taxon>
        <taxon>ecological metagenomes</taxon>
    </lineage>
</organism>
<reference evidence="2" key="1">
    <citation type="journal article" date="2014" name="Front. Microbiol.">
        <title>High frequency of phylogenetically diverse reductive dehalogenase-homologous genes in deep subseafloor sedimentary metagenomes.</title>
        <authorList>
            <person name="Kawai M."/>
            <person name="Futagami T."/>
            <person name="Toyoda A."/>
            <person name="Takaki Y."/>
            <person name="Nishi S."/>
            <person name="Hori S."/>
            <person name="Arai W."/>
            <person name="Tsubouchi T."/>
            <person name="Morono Y."/>
            <person name="Uchiyama I."/>
            <person name="Ito T."/>
            <person name="Fujiyama A."/>
            <person name="Inagaki F."/>
            <person name="Takami H."/>
        </authorList>
    </citation>
    <scope>NUCLEOTIDE SEQUENCE</scope>
    <source>
        <strain evidence="2">Expedition CK06-06</strain>
    </source>
</reference>
<feature type="domain" description="ChsH2 rubredoxin-like zinc ribbon" evidence="1">
    <location>
        <begin position="36"/>
        <end position="66"/>
    </location>
</feature>
<evidence type="ECO:0000313" key="2">
    <source>
        <dbReference type="EMBL" id="GAF72635.1"/>
    </source>
</evidence>
<accession>X0T986</accession>
<dbReference type="Gene3D" id="6.10.30.10">
    <property type="match status" value="1"/>
</dbReference>
<dbReference type="InterPro" id="IPR022002">
    <property type="entry name" value="ChsH2_Znr"/>
</dbReference>
<protein>
    <recommendedName>
        <fullName evidence="1">ChsH2 rubredoxin-like zinc ribbon domain-containing protein</fullName>
    </recommendedName>
</protein>
<dbReference type="EMBL" id="BARS01000146">
    <property type="protein sequence ID" value="GAF72635.1"/>
    <property type="molecule type" value="Genomic_DNA"/>
</dbReference>
<dbReference type="InterPro" id="IPR012340">
    <property type="entry name" value="NA-bd_OB-fold"/>
</dbReference>
<sequence length="167" mass="18469">MGYIKEERPTTIGVEGTWNIGSYHYKGSRLIEEYVKGLKQKKLIGSFCPGCGKVIVPPRNLCGRCHRIMDRRKIVSNMGTITCFIVSPPIEKGKLKVLGMDPVETGLIKEGEVVIPVFVKFDGSDSNTDTILLNADPKAVHIGMRVKVLWVKEPQGALNDFEGVEPV</sequence>
<dbReference type="Pfam" id="PF12172">
    <property type="entry name" value="zf-ChsH2"/>
    <property type="match status" value="1"/>
</dbReference>
<gene>
    <name evidence="2" type="ORF">S01H1_00421</name>
</gene>
<proteinExistence type="predicted"/>
<comment type="caution">
    <text evidence="2">The sequence shown here is derived from an EMBL/GenBank/DDBJ whole genome shotgun (WGS) entry which is preliminary data.</text>
</comment>
<dbReference type="AlphaFoldDB" id="X0T986"/>
<name>X0T986_9ZZZZ</name>
<dbReference type="SUPFAM" id="SSF50249">
    <property type="entry name" value="Nucleic acid-binding proteins"/>
    <property type="match status" value="1"/>
</dbReference>
<evidence type="ECO:0000259" key="1">
    <source>
        <dbReference type="Pfam" id="PF12172"/>
    </source>
</evidence>